<keyword evidence="6" id="KW-1185">Reference proteome</keyword>
<keyword evidence="2 3" id="KW-0238">DNA-binding</keyword>
<dbReference type="Pfam" id="PF13401">
    <property type="entry name" value="AAA_22"/>
    <property type="match status" value="1"/>
</dbReference>
<dbReference type="InterPro" id="IPR001867">
    <property type="entry name" value="OmpR/PhoB-type_DNA-bd"/>
</dbReference>
<evidence type="ECO:0000313" key="6">
    <source>
        <dbReference type="Proteomes" id="UP001501442"/>
    </source>
</evidence>
<dbReference type="InterPro" id="IPR027417">
    <property type="entry name" value="P-loop_NTPase"/>
</dbReference>
<dbReference type="InterPro" id="IPR049945">
    <property type="entry name" value="AAA_22"/>
</dbReference>
<accession>A0ABP8USX2</accession>
<evidence type="ECO:0000256" key="1">
    <source>
        <dbReference type="ARBA" id="ARBA00005820"/>
    </source>
</evidence>
<evidence type="ECO:0000313" key="5">
    <source>
        <dbReference type="EMBL" id="GAA4637634.1"/>
    </source>
</evidence>
<feature type="DNA-binding region" description="OmpR/PhoB-type" evidence="3">
    <location>
        <begin position="1"/>
        <end position="89"/>
    </location>
</feature>
<reference evidence="6" key="1">
    <citation type="journal article" date="2019" name="Int. J. Syst. Evol. Microbiol.">
        <title>The Global Catalogue of Microorganisms (GCM) 10K type strain sequencing project: providing services to taxonomists for standard genome sequencing and annotation.</title>
        <authorList>
            <consortium name="The Broad Institute Genomics Platform"/>
            <consortium name="The Broad Institute Genome Sequencing Center for Infectious Disease"/>
            <person name="Wu L."/>
            <person name="Ma J."/>
        </authorList>
    </citation>
    <scope>NUCLEOTIDE SEQUENCE [LARGE SCALE GENOMIC DNA]</scope>
    <source>
        <strain evidence="6">JCM 17939</strain>
    </source>
</reference>
<name>A0ABP8USX2_9ACTN</name>
<dbReference type="SUPFAM" id="SSF46894">
    <property type="entry name" value="C-terminal effector domain of the bipartite response regulators"/>
    <property type="match status" value="1"/>
</dbReference>
<dbReference type="SUPFAM" id="SSF52540">
    <property type="entry name" value="P-loop containing nucleoside triphosphate hydrolases"/>
    <property type="match status" value="1"/>
</dbReference>
<dbReference type="InterPro" id="IPR005158">
    <property type="entry name" value="BTAD"/>
</dbReference>
<sequence>MRFGILGETRVWRDDGAEVPLGGPARRALLTLLLVRPGEVVSADRLGDEIDPDGALSSHALQSQVSRLRTALGPEAPIERAGAGYRIVVPPDDVDACRFERLAQDGRAALRDGDAERAAALLREALDLWRGPALADIAEGETAQAAAVRLEEQRLGALEDRIEAELRLGENRVPALRELVGRHPLRERPAALLMRALAAESGQAEALVVFEETRRRLADELGADPSAELTALHRELLSADPSPSPAAPPVPLTAFVGRDDEVAEVADLLRVARLVTLIGPGGVGKTRLSVEVAGAVTDEVCFAELAPLRDGAGLPQALLGALGLRENGLHLGGGAQTPLDRLITALSDRVLLLVLDNCEHVVDDAAALASRLLATCPRLRILATSREPLGVIGEHLRQVRPLDAQAAVRLFTDRAQAVQRGFTADPEVVRRICAALDDLPLAIELAAVRLRTLHVDDLAARLDDRLGVAARGSRGVDDRHRTLRAVVAWSWDLLSEPEQLAARRFAVFAGGATAESAVRVCGTDADTLESLLDKSLLEFAGGRYRMLETIRAYAAERLDASGEAESVRRAHAGHLLDLARTADPHLRRAEQLEWLPVLAAEHGDLLAAVRWAVETRDAETALDLIAAASHYLWIRGASASIASQATALLDAIGDEPPAGRGEEYVMCVLSAAADAAGRPVWQRHRAVAEKALAAAWSGAEPGRYPVVLLMWMMRNASDGDPRGAFALVASQCDRSEPWVRAAARFVSGFGPLGEGDDASAERVFASAVEGFRSLGDRWGTALALDALAGLAGTRGDQATALALTDEALALTERLGALEDGADLLVNRGDHLIAHDAAAARADYEKAAGLARRAGSATYLAAALRGLGDIALSEGDPAKAGRLFDEALERLDPHWIKSAANRVRTLAGLGRVAEARGDHAAARARYGDAAESAAAVMGTATPEALRAMGLPENVVEAVSAR</sequence>
<dbReference type="RefSeq" id="WP_345440791.1">
    <property type="nucleotide sequence ID" value="NZ_BAABHK010000020.1"/>
</dbReference>
<dbReference type="Gene3D" id="1.25.40.10">
    <property type="entry name" value="Tetratricopeptide repeat domain"/>
    <property type="match status" value="2"/>
</dbReference>
<dbReference type="PANTHER" id="PTHR47691:SF3">
    <property type="entry name" value="HTH-TYPE TRANSCRIPTIONAL REGULATOR RV0890C-RELATED"/>
    <property type="match status" value="1"/>
</dbReference>
<dbReference type="EMBL" id="BAABHK010000020">
    <property type="protein sequence ID" value="GAA4637634.1"/>
    <property type="molecule type" value="Genomic_DNA"/>
</dbReference>
<dbReference type="PRINTS" id="PR00364">
    <property type="entry name" value="DISEASERSIST"/>
</dbReference>
<dbReference type="SMART" id="SM00862">
    <property type="entry name" value="Trans_reg_C"/>
    <property type="match status" value="1"/>
</dbReference>
<dbReference type="CDD" id="cd15831">
    <property type="entry name" value="BTAD"/>
    <property type="match status" value="1"/>
</dbReference>
<dbReference type="Pfam" id="PF03704">
    <property type="entry name" value="BTAD"/>
    <property type="match status" value="1"/>
</dbReference>
<evidence type="ECO:0000256" key="3">
    <source>
        <dbReference type="PROSITE-ProRule" id="PRU01091"/>
    </source>
</evidence>
<protein>
    <submittedName>
        <fullName evidence="5">BTAD domain-containing putative transcriptional regulator</fullName>
    </submittedName>
</protein>
<dbReference type="SUPFAM" id="SSF48452">
    <property type="entry name" value="TPR-like"/>
    <property type="match status" value="2"/>
</dbReference>
<gene>
    <name evidence="5" type="ORF">GCM10023196_092220</name>
</gene>
<dbReference type="PROSITE" id="PS51755">
    <property type="entry name" value="OMPR_PHOB"/>
    <property type="match status" value="1"/>
</dbReference>
<dbReference type="InterPro" id="IPR036388">
    <property type="entry name" value="WH-like_DNA-bd_sf"/>
</dbReference>
<dbReference type="Gene3D" id="1.10.10.10">
    <property type="entry name" value="Winged helix-like DNA-binding domain superfamily/Winged helix DNA-binding domain"/>
    <property type="match status" value="1"/>
</dbReference>
<feature type="domain" description="OmpR/PhoB-type" evidence="4">
    <location>
        <begin position="1"/>
        <end position="89"/>
    </location>
</feature>
<evidence type="ECO:0000259" key="4">
    <source>
        <dbReference type="PROSITE" id="PS51755"/>
    </source>
</evidence>
<evidence type="ECO:0000256" key="2">
    <source>
        <dbReference type="ARBA" id="ARBA00023125"/>
    </source>
</evidence>
<dbReference type="InterPro" id="IPR011990">
    <property type="entry name" value="TPR-like_helical_dom_sf"/>
</dbReference>
<dbReference type="SMART" id="SM01043">
    <property type="entry name" value="BTAD"/>
    <property type="match status" value="1"/>
</dbReference>
<dbReference type="InterPro" id="IPR016032">
    <property type="entry name" value="Sig_transdc_resp-reg_C-effctor"/>
</dbReference>
<dbReference type="Proteomes" id="UP001501442">
    <property type="component" value="Unassembled WGS sequence"/>
</dbReference>
<comment type="similarity">
    <text evidence="1">Belongs to the AfsR/DnrI/RedD regulatory family.</text>
</comment>
<proteinExistence type="inferred from homology"/>
<dbReference type="PANTHER" id="PTHR47691">
    <property type="entry name" value="REGULATOR-RELATED"/>
    <property type="match status" value="1"/>
</dbReference>
<organism evidence="5 6">
    <name type="scientific">Actinoallomurus vinaceus</name>
    <dbReference type="NCBI Taxonomy" id="1080074"/>
    <lineage>
        <taxon>Bacteria</taxon>
        <taxon>Bacillati</taxon>
        <taxon>Actinomycetota</taxon>
        <taxon>Actinomycetes</taxon>
        <taxon>Streptosporangiales</taxon>
        <taxon>Thermomonosporaceae</taxon>
        <taxon>Actinoallomurus</taxon>
    </lineage>
</organism>
<comment type="caution">
    <text evidence="5">The sequence shown here is derived from an EMBL/GenBank/DDBJ whole genome shotgun (WGS) entry which is preliminary data.</text>
</comment>